<dbReference type="EnsemblPlants" id="AET7Gv21047300.3">
    <property type="protein sequence ID" value="AET7Gv21047300.3"/>
    <property type="gene ID" value="AET7Gv21047300"/>
</dbReference>
<reference evidence="10" key="1">
    <citation type="journal article" date="2014" name="Science">
        <title>Ancient hybridizations among the ancestral genomes of bread wheat.</title>
        <authorList>
            <consortium name="International Wheat Genome Sequencing Consortium,"/>
            <person name="Marcussen T."/>
            <person name="Sandve S.R."/>
            <person name="Heier L."/>
            <person name="Spannagl M."/>
            <person name="Pfeifer M."/>
            <person name="Jakobsen K.S."/>
            <person name="Wulff B.B."/>
            <person name="Steuernagel B."/>
            <person name="Mayer K.F."/>
            <person name="Olsen O.A."/>
        </authorList>
    </citation>
    <scope>NUCLEOTIDE SEQUENCE [LARGE SCALE GENOMIC DNA]</scope>
    <source>
        <strain evidence="10">cv. AL8/78</strain>
    </source>
</reference>
<evidence type="ECO:0000313" key="10">
    <source>
        <dbReference type="Proteomes" id="UP000015105"/>
    </source>
</evidence>
<feature type="region of interest" description="Disordered" evidence="7">
    <location>
        <begin position="330"/>
        <end position="384"/>
    </location>
</feature>
<feature type="compositionally biased region" description="Basic and acidic residues" evidence="7">
    <location>
        <begin position="348"/>
        <end position="359"/>
    </location>
</feature>
<feature type="region of interest" description="Disordered" evidence="7">
    <location>
        <begin position="78"/>
        <end position="103"/>
    </location>
</feature>
<reference evidence="10" key="2">
    <citation type="journal article" date="2017" name="Nat. Plants">
        <title>The Aegilops tauschii genome reveals multiple impacts of transposons.</title>
        <authorList>
            <person name="Zhao G."/>
            <person name="Zou C."/>
            <person name="Li K."/>
            <person name="Wang K."/>
            <person name="Li T."/>
            <person name="Gao L."/>
            <person name="Zhang X."/>
            <person name="Wang H."/>
            <person name="Yang Z."/>
            <person name="Liu X."/>
            <person name="Jiang W."/>
            <person name="Mao L."/>
            <person name="Kong X."/>
            <person name="Jiao Y."/>
            <person name="Jia J."/>
        </authorList>
    </citation>
    <scope>NUCLEOTIDE SEQUENCE [LARGE SCALE GENOMIC DNA]</scope>
    <source>
        <strain evidence="10">cv. AL8/78</strain>
    </source>
</reference>
<keyword evidence="5 6" id="KW-0067">ATP-binding</keyword>
<dbReference type="Gramene" id="AET7Gv21047300.3">
    <property type="protein sequence ID" value="AET7Gv21047300.3"/>
    <property type="gene ID" value="AET7Gv21047300"/>
</dbReference>
<dbReference type="PROSITE" id="PS00107">
    <property type="entry name" value="PROTEIN_KINASE_ATP"/>
    <property type="match status" value="1"/>
</dbReference>
<reference evidence="9" key="3">
    <citation type="journal article" date="2017" name="Nature">
        <title>Genome sequence of the progenitor of the wheat D genome Aegilops tauschii.</title>
        <authorList>
            <person name="Luo M.C."/>
            <person name="Gu Y.Q."/>
            <person name="Puiu D."/>
            <person name="Wang H."/>
            <person name="Twardziok S.O."/>
            <person name="Deal K.R."/>
            <person name="Huo N."/>
            <person name="Zhu T."/>
            <person name="Wang L."/>
            <person name="Wang Y."/>
            <person name="McGuire P.E."/>
            <person name="Liu S."/>
            <person name="Long H."/>
            <person name="Ramasamy R.K."/>
            <person name="Rodriguez J.C."/>
            <person name="Van S.L."/>
            <person name="Yuan L."/>
            <person name="Wang Z."/>
            <person name="Xia Z."/>
            <person name="Xiao L."/>
            <person name="Anderson O.D."/>
            <person name="Ouyang S."/>
            <person name="Liang Y."/>
            <person name="Zimin A.V."/>
            <person name="Pertea G."/>
            <person name="Qi P."/>
            <person name="Bennetzen J.L."/>
            <person name="Dai X."/>
            <person name="Dawson M.W."/>
            <person name="Muller H.G."/>
            <person name="Kugler K."/>
            <person name="Rivarola-Duarte L."/>
            <person name="Spannagl M."/>
            <person name="Mayer K.F.X."/>
            <person name="Lu F.H."/>
            <person name="Bevan M.W."/>
            <person name="Leroy P."/>
            <person name="Li P."/>
            <person name="You F.M."/>
            <person name="Sun Q."/>
            <person name="Liu Z."/>
            <person name="Lyons E."/>
            <person name="Wicker T."/>
            <person name="Salzberg S.L."/>
            <person name="Devos K.M."/>
            <person name="Dvorak J."/>
        </authorList>
    </citation>
    <scope>NUCLEOTIDE SEQUENCE [LARGE SCALE GENOMIC DNA]</scope>
    <source>
        <strain evidence="9">cv. AL8/78</strain>
    </source>
</reference>
<dbReference type="GO" id="GO:0004674">
    <property type="term" value="F:protein serine/threonine kinase activity"/>
    <property type="evidence" value="ECO:0007669"/>
    <property type="project" value="UniProtKB-KW"/>
</dbReference>
<evidence type="ECO:0000256" key="3">
    <source>
        <dbReference type="ARBA" id="ARBA00022741"/>
    </source>
</evidence>
<dbReference type="STRING" id="200361.A0A453SRR8"/>
<keyword evidence="1" id="KW-0723">Serine/threonine-protein kinase</keyword>
<evidence type="ECO:0000256" key="5">
    <source>
        <dbReference type="ARBA" id="ARBA00022840"/>
    </source>
</evidence>
<dbReference type="InterPro" id="IPR000719">
    <property type="entry name" value="Prot_kinase_dom"/>
</dbReference>
<dbReference type="PANTHER" id="PTHR47987:SF30">
    <property type="entry name" value="OS06G0693200 PROTEIN"/>
    <property type="match status" value="1"/>
</dbReference>
<reference evidence="9" key="4">
    <citation type="submission" date="2019-03" db="UniProtKB">
        <authorList>
            <consortium name="EnsemblPlants"/>
        </authorList>
    </citation>
    <scope>IDENTIFICATION</scope>
</reference>
<proteinExistence type="predicted"/>
<dbReference type="InterPro" id="IPR017441">
    <property type="entry name" value="Protein_kinase_ATP_BS"/>
</dbReference>
<feature type="compositionally biased region" description="Basic and acidic residues" evidence="7">
    <location>
        <begin position="30"/>
        <end position="39"/>
    </location>
</feature>
<dbReference type="SMART" id="SM00220">
    <property type="entry name" value="S_TKc"/>
    <property type="match status" value="1"/>
</dbReference>
<accession>A0A453SRR8</accession>
<feature type="region of interest" description="Disordered" evidence="7">
    <location>
        <begin position="412"/>
        <end position="458"/>
    </location>
</feature>
<dbReference type="PROSITE" id="PS50011">
    <property type="entry name" value="PROTEIN_KINASE_DOM"/>
    <property type="match status" value="1"/>
</dbReference>
<dbReference type="GO" id="GO:0005524">
    <property type="term" value="F:ATP binding"/>
    <property type="evidence" value="ECO:0007669"/>
    <property type="project" value="UniProtKB-UniRule"/>
</dbReference>
<feature type="domain" description="Protein kinase" evidence="8">
    <location>
        <begin position="120"/>
        <end position="468"/>
    </location>
</feature>
<dbReference type="Pfam" id="PF07714">
    <property type="entry name" value="PK_Tyr_Ser-Thr"/>
    <property type="match status" value="1"/>
</dbReference>
<reference evidence="9" key="5">
    <citation type="journal article" date="2021" name="G3 (Bethesda)">
        <title>Aegilops tauschii genome assembly Aet v5.0 features greater sequence contiguity and improved annotation.</title>
        <authorList>
            <person name="Wang L."/>
            <person name="Zhu T."/>
            <person name="Rodriguez J.C."/>
            <person name="Deal K.R."/>
            <person name="Dubcovsky J."/>
            <person name="McGuire P.E."/>
            <person name="Lux T."/>
            <person name="Spannagl M."/>
            <person name="Mayer K.F.X."/>
            <person name="Baldrich P."/>
            <person name="Meyers B.C."/>
            <person name="Huo N."/>
            <person name="Gu Y.Q."/>
            <person name="Zhou H."/>
            <person name="Devos K.M."/>
            <person name="Bennetzen J.L."/>
            <person name="Unver T."/>
            <person name="Budak H."/>
            <person name="Gulick P.J."/>
            <person name="Galiba G."/>
            <person name="Kalapos B."/>
            <person name="Nelson D.R."/>
            <person name="Li P."/>
            <person name="You F.M."/>
            <person name="Luo M.C."/>
            <person name="Dvorak J."/>
        </authorList>
    </citation>
    <scope>NUCLEOTIDE SEQUENCE [LARGE SCALE GENOMIC DNA]</scope>
    <source>
        <strain evidence="9">cv. AL8/78</strain>
    </source>
</reference>
<feature type="region of interest" description="Disordered" evidence="7">
    <location>
        <begin position="1"/>
        <end position="57"/>
    </location>
</feature>
<dbReference type="InterPro" id="IPR008271">
    <property type="entry name" value="Ser/Thr_kinase_AS"/>
</dbReference>
<dbReference type="Proteomes" id="UP000015105">
    <property type="component" value="Chromosome 7D"/>
</dbReference>
<evidence type="ECO:0000256" key="1">
    <source>
        <dbReference type="ARBA" id="ARBA00022527"/>
    </source>
</evidence>
<name>A0A453SRR8_AEGTS</name>
<dbReference type="Gene3D" id="1.10.510.10">
    <property type="entry name" value="Transferase(Phosphotransferase) domain 1"/>
    <property type="match status" value="1"/>
</dbReference>
<organism evidence="9 10">
    <name type="scientific">Aegilops tauschii subsp. strangulata</name>
    <name type="common">Goatgrass</name>
    <dbReference type="NCBI Taxonomy" id="200361"/>
    <lineage>
        <taxon>Eukaryota</taxon>
        <taxon>Viridiplantae</taxon>
        <taxon>Streptophyta</taxon>
        <taxon>Embryophyta</taxon>
        <taxon>Tracheophyta</taxon>
        <taxon>Spermatophyta</taxon>
        <taxon>Magnoliopsida</taxon>
        <taxon>Liliopsida</taxon>
        <taxon>Poales</taxon>
        <taxon>Poaceae</taxon>
        <taxon>BOP clade</taxon>
        <taxon>Pooideae</taxon>
        <taxon>Triticodae</taxon>
        <taxon>Triticeae</taxon>
        <taxon>Triticinae</taxon>
        <taxon>Aegilops</taxon>
    </lineage>
</organism>
<keyword evidence="10" id="KW-1185">Reference proteome</keyword>
<dbReference type="Gene3D" id="3.30.200.20">
    <property type="entry name" value="Phosphorylase Kinase, domain 1"/>
    <property type="match status" value="1"/>
</dbReference>
<keyword evidence="3 6" id="KW-0547">Nucleotide-binding</keyword>
<dbReference type="InterPro" id="IPR011009">
    <property type="entry name" value="Kinase-like_dom_sf"/>
</dbReference>
<keyword evidence="4" id="KW-0418">Kinase</keyword>
<evidence type="ECO:0000313" key="9">
    <source>
        <dbReference type="EnsemblPlants" id="AET7Gv21047300.3"/>
    </source>
</evidence>
<keyword evidence="2" id="KW-0808">Transferase</keyword>
<dbReference type="PANTHER" id="PTHR47987">
    <property type="entry name" value="OS08G0249100 PROTEIN"/>
    <property type="match status" value="1"/>
</dbReference>
<evidence type="ECO:0000256" key="6">
    <source>
        <dbReference type="PROSITE-ProRule" id="PRU10141"/>
    </source>
</evidence>
<evidence type="ECO:0000256" key="2">
    <source>
        <dbReference type="ARBA" id="ARBA00022679"/>
    </source>
</evidence>
<evidence type="ECO:0000256" key="4">
    <source>
        <dbReference type="ARBA" id="ARBA00022777"/>
    </source>
</evidence>
<dbReference type="InterPro" id="IPR046958">
    <property type="entry name" value="RBK1/2/STUNTED"/>
</dbReference>
<sequence length="524" mass="56859">MPDPLATAYTTSSPSLAETRDTRAPSTRASPERQSDKKPRNGIAPERPAGRPMKPLYLRSSGSFKRLLLSLSPHRAKRVHAPPDVEHPSAQAEAASPPHERNPEWECFSYEEVRRATGGFRAANLVGRGGSSEVYRGELADGRAVAVKRLMGASACERRERDFLAELGTVGHATHPNVCPLLGCCVDRDLYLVFAFSARGSVSANLHDGEEGAPAMGWEARYGVAVGTARGLEYLHKGCRRRIIHRDIKASNVLLTDDFQPQVSHSVISIVDRSILCCAPAAMTHAEKRTTDLRLRAGQVAADRVDAPGDRADRGHLRVPGARVLHARHRGREDGRVRLRRLPAGAHGRPEAGGRHPQEPPRLGEAFAQRGQDGGAAGSEDRRRQWRLRRRAGPAAGVRGVAVRSRVGDVEAVHDRGSGAAGGRGDQGGAVGDAGAGGRGRRGGGNVGLRRPRRRRRRRGIRHAVPFVNILSLERLAQARLRLCETTVMLAENFAPSHLPRQAGPHIVNDTTKAFRCRGCEYKG</sequence>
<dbReference type="PROSITE" id="PS00108">
    <property type="entry name" value="PROTEIN_KINASE_ST"/>
    <property type="match status" value="1"/>
</dbReference>
<dbReference type="SUPFAM" id="SSF56112">
    <property type="entry name" value="Protein kinase-like (PK-like)"/>
    <property type="match status" value="1"/>
</dbReference>
<dbReference type="InterPro" id="IPR001245">
    <property type="entry name" value="Ser-Thr/Tyr_kinase_cat_dom"/>
</dbReference>
<evidence type="ECO:0000259" key="8">
    <source>
        <dbReference type="PROSITE" id="PS50011"/>
    </source>
</evidence>
<protein>
    <recommendedName>
        <fullName evidence="8">Protein kinase domain-containing protein</fullName>
    </recommendedName>
</protein>
<evidence type="ECO:0000256" key="7">
    <source>
        <dbReference type="SAM" id="MobiDB-lite"/>
    </source>
</evidence>
<dbReference type="AlphaFoldDB" id="A0A453SRR8"/>
<feature type="compositionally biased region" description="Gly residues" evidence="7">
    <location>
        <begin position="419"/>
        <end position="447"/>
    </location>
</feature>
<feature type="binding site" evidence="6">
    <location>
        <position position="148"/>
    </location>
    <ligand>
        <name>ATP</name>
        <dbReference type="ChEBI" id="CHEBI:30616"/>
    </ligand>
</feature>